<reference evidence="2" key="1">
    <citation type="submission" date="2018-05" db="EMBL/GenBank/DDBJ databases">
        <authorList>
            <person name="Lanie J.A."/>
            <person name="Ng W.-L."/>
            <person name="Kazmierczak K.M."/>
            <person name="Andrzejewski T.M."/>
            <person name="Davidsen T.M."/>
            <person name="Wayne K.J."/>
            <person name="Tettelin H."/>
            <person name="Glass J.I."/>
            <person name="Rusch D."/>
            <person name="Podicherti R."/>
            <person name="Tsui H.-C.T."/>
            <person name="Winkler M.E."/>
        </authorList>
    </citation>
    <scope>NUCLEOTIDE SEQUENCE</scope>
</reference>
<accession>A0A383AXQ1</accession>
<dbReference type="EMBL" id="UINC01195647">
    <property type="protein sequence ID" value="SVE12310.1"/>
    <property type="molecule type" value="Genomic_DNA"/>
</dbReference>
<name>A0A383AXQ1_9ZZZZ</name>
<keyword evidence="1" id="KW-0472">Membrane</keyword>
<proteinExistence type="predicted"/>
<dbReference type="AlphaFoldDB" id="A0A383AXQ1"/>
<feature type="non-terminal residue" evidence="2">
    <location>
        <position position="50"/>
    </location>
</feature>
<protein>
    <recommendedName>
        <fullName evidence="3">Ion transporter</fullName>
    </recommendedName>
</protein>
<evidence type="ECO:0000256" key="1">
    <source>
        <dbReference type="SAM" id="Phobius"/>
    </source>
</evidence>
<keyword evidence="1" id="KW-0812">Transmembrane</keyword>
<evidence type="ECO:0000313" key="2">
    <source>
        <dbReference type="EMBL" id="SVE12310.1"/>
    </source>
</evidence>
<feature type="transmembrane region" description="Helical" evidence="1">
    <location>
        <begin position="21"/>
        <end position="41"/>
    </location>
</feature>
<evidence type="ECO:0008006" key="3">
    <source>
        <dbReference type="Google" id="ProtNLM"/>
    </source>
</evidence>
<organism evidence="2">
    <name type="scientific">marine metagenome</name>
    <dbReference type="NCBI Taxonomy" id="408172"/>
    <lineage>
        <taxon>unclassified sequences</taxon>
        <taxon>metagenomes</taxon>
        <taxon>ecological metagenomes</taxon>
    </lineage>
</organism>
<sequence>MNIKKSIFRIISVDDGRNIKSQIFDIFISLLILLSVLAIVLESFDHLTAK</sequence>
<keyword evidence="1" id="KW-1133">Transmembrane helix</keyword>
<gene>
    <name evidence="2" type="ORF">METZ01_LOCUS465164</name>
</gene>